<evidence type="ECO:0000256" key="1">
    <source>
        <dbReference type="SAM" id="Phobius"/>
    </source>
</evidence>
<dbReference type="EMBL" id="BJXB01000030">
    <property type="protein sequence ID" value="GEM49234.1"/>
    <property type="molecule type" value="Genomic_DNA"/>
</dbReference>
<sequence>MKQQSREYRVKNFSMWGALGVILGSFVIGILSVFVERSNDPTLRNLLLVLIVVYAGAVIYYMEKYQSMLDEMVRLRNAEAIRITFTVLIGGGLAYMLMSGIEPSLPQPDLATLIMGSTTIYLIAYFVLWLRTR</sequence>
<proteinExistence type="predicted"/>
<protein>
    <submittedName>
        <fullName evidence="2">Uncharacterized protein</fullName>
    </submittedName>
</protein>
<gene>
    <name evidence="2" type="ORF">DC3_48690</name>
</gene>
<comment type="caution">
    <text evidence="2">The sequence shown here is derived from an EMBL/GenBank/DDBJ whole genome shotgun (WGS) entry which is preliminary data.</text>
</comment>
<feature type="transmembrane region" description="Helical" evidence="1">
    <location>
        <begin position="80"/>
        <end position="98"/>
    </location>
</feature>
<feature type="transmembrane region" description="Helical" evidence="1">
    <location>
        <begin position="110"/>
        <end position="130"/>
    </location>
</feature>
<keyword evidence="1" id="KW-0812">Transmembrane</keyword>
<feature type="transmembrane region" description="Helical" evidence="1">
    <location>
        <begin position="41"/>
        <end position="60"/>
    </location>
</feature>
<accession>A0A511N8T0</accession>
<evidence type="ECO:0000313" key="2">
    <source>
        <dbReference type="EMBL" id="GEM49234.1"/>
    </source>
</evidence>
<keyword evidence="3" id="KW-1185">Reference proteome</keyword>
<feature type="transmembrane region" description="Helical" evidence="1">
    <location>
        <begin position="12"/>
        <end position="35"/>
    </location>
</feature>
<evidence type="ECO:0000313" key="3">
    <source>
        <dbReference type="Proteomes" id="UP000321306"/>
    </source>
</evidence>
<keyword evidence="1" id="KW-1133">Transmembrane helix</keyword>
<reference evidence="2 3" key="1">
    <citation type="submission" date="2019-07" db="EMBL/GenBank/DDBJ databases">
        <title>Whole genome shotgun sequence of Deinococcus cellulosilyticus NBRC 106333.</title>
        <authorList>
            <person name="Hosoyama A."/>
            <person name="Uohara A."/>
            <person name="Ohji S."/>
            <person name="Ichikawa N."/>
        </authorList>
    </citation>
    <scope>NUCLEOTIDE SEQUENCE [LARGE SCALE GENOMIC DNA]</scope>
    <source>
        <strain evidence="2 3">NBRC 106333</strain>
    </source>
</reference>
<dbReference type="AlphaFoldDB" id="A0A511N8T0"/>
<dbReference type="Proteomes" id="UP000321306">
    <property type="component" value="Unassembled WGS sequence"/>
</dbReference>
<organism evidence="2 3">
    <name type="scientific">Deinococcus cellulosilyticus (strain DSM 18568 / NBRC 106333 / KACC 11606 / 5516J-15)</name>
    <dbReference type="NCBI Taxonomy" id="1223518"/>
    <lineage>
        <taxon>Bacteria</taxon>
        <taxon>Thermotogati</taxon>
        <taxon>Deinococcota</taxon>
        <taxon>Deinococci</taxon>
        <taxon>Deinococcales</taxon>
        <taxon>Deinococcaceae</taxon>
        <taxon>Deinococcus</taxon>
    </lineage>
</organism>
<name>A0A511N8T0_DEIC1</name>
<keyword evidence="1" id="KW-0472">Membrane</keyword>